<dbReference type="EMBL" id="AAHMZR010000003">
    <property type="protein sequence ID" value="EBY0574080.1"/>
    <property type="molecule type" value="Genomic_DNA"/>
</dbReference>
<dbReference type="EMBL" id="AAHNKL010000006">
    <property type="protein sequence ID" value="EBY1989171.1"/>
    <property type="molecule type" value="Genomic_DNA"/>
</dbReference>
<organism evidence="73 74">
    <name type="scientific">Salmonella enterica subsp. enterica serovar Agona</name>
    <dbReference type="NCBI Taxonomy" id="58095"/>
    <lineage>
        <taxon>Bacteria</taxon>
        <taxon>Pseudomonadati</taxon>
        <taxon>Pseudomonadota</taxon>
        <taxon>Gammaproteobacteria</taxon>
        <taxon>Enterobacterales</taxon>
        <taxon>Enterobacteriaceae</taxon>
        <taxon>Salmonella</taxon>
    </lineage>
</organism>
<reference evidence="4" key="3">
    <citation type="submission" date="2018-05" db="EMBL/GenBank/DDBJ databases">
        <authorList>
            <person name="Ashton P.M."/>
            <person name="Dallman T."/>
            <person name="Nair S."/>
            <person name="De Pinna E."/>
            <person name="Peters T."/>
            <person name="Grant K."/>
        </authorList>
    </citation>
    <scope>NUCLEOTIDE SEQUENCE</scope>
    <source>
        <strain evidence="10">152447</strain>
        <strain evidence="12">178634</strain>
        <strain evidence="7">178666</strain>
        <strain evidence="4">208936</strain>
        <strain evidence="2">240168</strain>
        <strain evidence="9">250819</strain>
        <strain evidence="23">344039</strain>
        <strain evidence="26">352129</strain>
        <strain evidence="17">365830</strain>
        <strain evidence="24">369915</strain>
        <strain evidence="8">423873</strain>
        <strain evidence="5">428140</strain>
        <strain evidence="11">488730</strain>
        <strain evidence="6">535271</strain>
        <strain evidence="15">676364</strain>
        <strain evidence="16">689000</strain>
        <strain evidence="3">741041</strain>
    </source>
</reference>
<evidence type="ECO:0000313" key="41">
    <source>
        <dbReference type="EMBL" id="HAB4789245.1"/>
    </source>
</evidence>
<dbReference type="EMBL" id="DAAHHO010000001">
    <property type="protein sequence ID" value="HAB6235355.1"/>
    <property type="molecule type" value="Genomic_DNA"/>
</dbReference>
<dbReference type="EMBL" id="DAARAH010000001">
    <property type="protein sequence ID" value="HAE1602447.1"/>
    <property type="molecule type" value="Genomic_DNA"/>
</dbReference>
<comment type="caution">
    <text evidence="73">The sequence shown here is derived from an EMBL/GenBank/DDBJ whole genome shotgun (WGS) entry which is preliminary data.</text>
</comment>
<evidence type="ECO:0000313" key="13">
    <source>
        <dbReference type="EMBL" id="EBZ7018444.1"/>
    </source>
</evidence>
<evidence type="ECO:0000313" key="7">
    <source>
        <dbReference type="EMBL" id="EBR9964156.1"/>
    </source>
</evidence>
<dbReference type="EMBL" id="DAAFXG010000001">
    <property type="protein sequence ID" value="HAB1881448.1"/>
    <property type="molecule type" value="Genomic_DNA"/>
</dbReference>
<dbReference type="EMBL" id="DAAGMN010000207">
    <property type="protein sequence ID" value="HAB3684391.1"/>
    <property type="molecule type" value="Genomic_DNA"/>
</dbReference>
<evidence type="ECO:0000313" key="65">
    <source>
        <dbReference type="EMBL" id="HAE7502411.1"/>
    </source>
</evidence>
<evidence type="ECO:0000313" key="57">
    <source>
        <dbReference type="EMBL" id="HAE1322455.1"/>
    </source>
</evidence>
<dbReference type="EMBL" id="DAAQYH010000022">
    <property type="protein sequence ID" value="HAE1372280.1"/>
    <property type="molecule type" value="Genomic_DNA"/>
</dbReference>
<evidence type="ECO:0000313" key="64">
    <source>
        <dbReference type="EMBL" id="HAE6727014.1"/>
    </source>
</evidence>
<evidence type="ECO:0000313" key="20">
    <source>
        <dbReference type="EMBL" id="EDB6495869.1"/>
    </source>
</evidence>
<dbReference type="EMBL" id="DAATZW010000139">
    <property type="protein sequence ID" value="HAF0793358.1"/>
    <property type="molecule type" value="Genomic_DNA"/>
</dbReference>
<evidence type="ECO:0000313" key="5">
    <source>
        <dbReference type="EMBL" id="EBR0141574.1"/>
    </source>
</evidence>
<evidence type="ECO:0000313" key="35">
    <source>
        <dbReference type="EMBL" id="HAB2423176.1"/>
    </source>
</evidence>
<protein>
    <submittedName>
        <fullName evidence="73">Uncharacterized protein</fullName>
    </submittedName>
</protein>
<evidence type="ECO:0000313" key="26">
    <source>
        <dbReference type="EMBL" id="EDH9229558.1"/>
    </source>
</evidence>
<evidence type="ECO:0000313" key="27">
    <source>
        <dbReference type="EMBL" id="HAB1019544.1"/>
    </source>
</evidence>
<dbReference type="EMBL" id="DAAGZR010000106">
    <property type="protein sequence ID" value="HAB5213440.1"/>
    <property type="molecule type" value="Genomic_DNA"/>
</dbReference>
<sequence>MLSKNSHLRHNHFYSLICINFIFLMDFVLLSLSLFFFGARRSTFIEEHFCRDNPEQAKHHFNSTAASHKNIHEYYYLC</sequence>
<evidence type="ECO:0000313" key="37">
    <source>
        <dbReference type="EMBL" id="HAB3746445.1"/>
    </source>
</evidence>
<evidence type="ECO:0000313" key="51">
    <source>
        <dbReference type="EMBL" id="HAD9844975.1"/>
    </source>
</evidence>
<evidence type="ECO:0000313" key="49">
    <source>
        <dbReference type="EMBL" id="HAC6808676.1"/>
    </source>
</evidence>
<dbReference type="EMBL" id="DAAMIM010000001">
    <property type="protein sequence ID" value="HAC6808676.1"/>
    <property type="molecule type" value="Genomic_DNA"/>
</dbReference>
<dbReference type="EMBL" id="AAMIHC010000004">
    <property type="protein sequence ID" value="EDH6339702.1"/>
    <property type="molecule type" value="Genomic_DNA"/>
</dbReference>
<evidence type="ECO:0000313" key="73">
    <source>
        <dbReference type="EMBL" id="PVL98323.1"/>
    </source>
</evidence>
<evidence type="ECO:0000313" key="46">
    <source>
        <dbReference type="EMBL" id="HAB5770183.1"/>
    </source>
</evidence>
<evidence type="ECO:0000313" key="15">
    <source>
        <dbReference type="EMBL" id="ECB2569549.1"/>
    </source>
</evidence>
<dbReference type="EMBL" id="DAAGXT010000007">
    <property type="protein sequence ID" value="HAB5021773.1"/>
    <property type="molecule type" value="Genomic_DNA"/>
</dbReference>
<evidence type="ECO:0000313" key="23">
    <source>
        <dbReference type="EMBL" id="EDH5701760.1"/>
    </source>
</evidence>
<evidence type="ECO:0000313" key="67">
    <source>
        <dbReference type="EMBL" id="HAE9392945.1"/>
    </source>
</evidence>
<evidence type="ECO:0000313" key="11">
    <source>
        <dbReference type="EMBL" id="EBY1989171.1"/>
    </source>
</evidence>
<evidence type="ECO:0000313" key="48">
    <source>
        <dbReference type="EMBL" id="HAB6235355.1"/>
    </source>
</evidence>
<name>A0A2T9IAD0_SALET</name>
<evidence type="ECO:0000256" key="1">
    <source>
        <dbReference type="SAM" id="Phobius"/>
    </source>
</evidence>
<dbReference type="EMBL" id="AAHRZG010000014">
    <property type="protein sequence ID" value="EBZ7018444.1"/>
    <property type="molecule type" value="Genomic_DNA"/>
</dbReference>
<dbReference type="EMBL" id="DAATOG010000009">
    <property type="protein sequence ID" value="HAE9392945.1"/>
    <property type="molecule type" value="Genomic_DNA"/>
</dbReference>
<dbReference type="EMBL" id="DAAGVZ010000107">
    <property type="protein sequence ID" value="HAB4789245.1"/>
    <property type="molecule type" value="Genomic_DNA"/>
</dbReference>
<dbReference type="EMBL" id="DAAQNS010000001">
    <property type="protein sequence ID" value="HAE0111225.1"/>
    <property type="molecule type" value="Genomic_DNA"/>
</dbReference>
<dbReference type="EMBL" id="DAAGOV010000001">
    <property type="protein sequence ID" value="HAB3944624.1"/>
    <property type="molecule type" value="Genomic_DNA"/>
</dbReference>
<dbReference type="EMBL" id="DAAHCK010000001">
    <property type="protein sequence ID" value="HAB5522836.1"/>
    <property type="molecule type" value="Genomic_DNA"/>
</dbReference>
<dbReference type="EMBL" id="AAMJGE010000006">
    <property type="protein sequence ID" value="EDH9229558.1"/>
    <property type="molecule type" value="Genomic_DNA"/>
</dbReference>
<dbReference type="EMBL" id="DAAPXI010000001">
    <property type="protein sequence ID" value="HAD8173552.1"/>
    <property type="molecule type" value="Genomic_DNA"/>
</dbReference>
<dbReference type="EMBL" id="AAHORV010000001">
    <property type="protein sequence ID" value="EBY6735574.1"/>
    <property type="molecule type" value="Genomic_DNA"/>
</dbReference>
<dbReference type="EMBL" id="DAAGBK010000001">
    <property type="protein sequence ID" value="HAB2368610.1"/>
    <property type="molecule type" value="Genomic_DNA"/>
</dbReference>
<dbReference type="EMBL" id="AAGUFA010000004">
    <property type="protein sequence ID" value="EBS0215987.1"/>
    <property type="molecule type" value="Genomic_DNA"/>
</dbReference>
<evidence type="ECO:0000313" key="52">
    <source>
        <dbReference type="EMBL" id="HAE0111225.1"/>
    </source>
</evidence>
<dbReference type="EMBL" id="DAAWBV010000056">
    <property type="protein sequence ID" value="HAF7241816.1"/>
    <property type="molecule type" value="Genomic_DNA"/>
</dbReference>
<evidence type="ECO:0000313" key="28">
    <source>
        <dbReference type="EMBL" id="HAB1569149.1"/>
    </source>
</evidence>
<evidence type="ECO:0000313" key="16">
    <source>
        <dbReference type="EMBL" id="ECB6026260.1"/>
    </source>
</evidence>
<evidence type="ECO:0000313" key="63">
    <source>
        <dbReference type="EMBL" id="HAE4617138.1"/>
    </source>
</evidence>
<evidence type="ECO:0000313" key="72">
    <source>
        <dbReference type="EMBL" id="HAF7731371.1"/>
    </source>
</evidence>
<evidence type="ECO:0000313" key="18">
    <source>
        <dbReference type="EMBL" id="ECT6084030.1"/>
    </source>
</evidence>
<evidence type="ECO:0000313" key="68">
    <source>
        <dbReference type="EMBL" id="HAF0562915.1"/>
    </source>
</evidence>
<reference evidence="27" key="7">
    <citation type="submission" date="2019-10" db="EMBL/GenBank/DDBJ databases">
        <authorList>
            <consortium name="NCBI Pathogen Detection Project"/>
        </authorList>
    </citation>
    <scope>NUCLEOTIDE SEQUENCE</scope>
    <source>
        <strain evidence="49">09-3426</strain>
        <strain evidence="62">09-4364</strain>
        <strain evidence="67">10-7240</strain>
        <strain evidence="65">10-7243</strain>
        <strain evidence="66">11-5588</strain>
        <strain evidence="68">12-3191</strain>
        <strain evidence="69">12-3284</strain>
        <strain evidence="70">12-8479</strain>
        <strain evidence="64">13-0431</strain>
        <strain evidence="72">13-2460</strain>
        <strain evidence="63">13-5657</strain>
        <strain evidence="50">CE06.035</strain>
        <strain evidence="71">Salm201708953</strain>
        <strain evidence="27">Salmonella enterica</strain>
        <strain evidence="53">Sam_3440b185-6731-4f40-abe7-826e6475c527</strain>
        <strain evidence="54">Sam_5f569ebd-755b-4147-8429-4678b9c250cc</strain>
        <strain evidence="52">Sam_8b55db79-2e89-45d5-a9a1-8092f0a17964</strain>
        <strain evidence="51">Sam_997f2e98-28ae-496a-bdd7-14b549d092b4</strain>
    </source>
</reference>
<evidence type="ECO:0000313" key="70">
    <source>
        <dbReference type="EMBL" id="HAF0893020.1"/>
    </source>
</evidence>
<dbReference type="EMBL" id="AAHYCG010000005">
    <property type="protein sequence ID" value="ECB6026260.1"/>
    <property type="molecule type" value="Genomic_DNA"/>
</dbReference>
<evidence type="ECO:0000313" key="50">
    <source>
        <dbReference type="EMBL" id="HAD8173552.1"/>
    </source>
</evidence>
<dbReference type="EMBL" id="AAHWZL010000010">
    <property type="protein sequence ID" value="ECB2569549.1"/>
    <property type="molecule type" value="Genomic_DNA"/>
</dbReference>
<evidence type="ECO:0000313" key="40">
    <source>
        <dbReference type="EMBL" id="HAB4592415.1"/>
    </source>
</evidence>
<evidence type="ECO:0000313" key="53">
    <source>
        <dbReference type="EMBL" id="HAE0204441.1"/>
    </source>
</evidence>
<dbReference type="EMBL" id="DAARAE010000246">
    <property type="protein sequence ID" value="HAE1459118.1"/>
    <property type="molecule type" value="Genomic_DNA"/>
</dbReference>
<dbReference type="EMBL" id="AAKNHU010000010">
    <property type="protein sequence ID" value="ECT6084030.1"/>
    <property type="molecule type" value="Genomic_DNA"/>
</dbReference>
<proteinExistence type="predicted"/>
<dbReference type="AlphaFoldDB" id="A0A2T9IAD0"/>
<dbReference type="EMBL" id="DAASXW010000001">
    <property type="protein sequence ID" value="HAE7502411.1"/>
    <property type="molecule type" value="Genomic_DNA"/>
</dbReference>
<dbReference type="EMBL" id="AAFGSL010000001">
    <property type="protein sequence ID" value="EBF7612693.1"/>
    <property type="molecule type" value="Genomic_DNA"/>
</dbReference>
<accession>A0A2T9IAD0</accession>
<dbReference type="EMBL" id="DAAGSJ010000022">
    <property type="protein sequence ID" value="HAB4367288.1"/>
    <property type="molecule type" value="Genomic_DNA"/>
</dbReference>
<evidence type="ECO:0000313" key="29">
    <source>
        <dbReference type="EMBL" id="HAB1707249.1"/>
    </source>
</evidence>
<dbReference type="EMBL" id="AALOGT010000001">
    <property type="protein sequence ID" value="EDB6495869.1"/>
    <property type="molecule type" value="Genomic_DNA"/>
</dbReference>
<dbReference type="EMBL" id="AAGQKS010000005">
    <property type="protein sequence ID" value="EBQ8900107.1"/>
    <property type="molecule type" value="Genomic_DNA"/>
</dbReference>
<keyword evidence="1" id="KW-0812">Transmembrane</keyword>
<evidence type="ECO:0000313" key="62">
    <source>
        <dbReference type="EMBL" id="HAE3636826.1"/>
    </source>
</evidence>
<evidence type="ECO:0000313" key="32">
    <source>
        <dbReference type="EMBL" id="HAB1881448.1"/>
    </source>
</evidence>
<evidence type="ECO:0000313" key="42">
    <source>
        <dbReference type="EMBL" id="HAB5021773.1"/>
    </source>
</evidence>
<evidence type="ECO:0000313" key="17">
    <source>
        <dbReference type="EMBL" id="ECB6381181.1"/>
    </source>
</evidence>
<dbReference type="EMBL" id="AAFIKO010000005">
    <property type="protein sequence ID" value="EBG3092836.1"/>
    <property type="molecule type" value="Genomic_DNA"/>
</dbReference>
<evidence type="ECO:0000313" key="19">
    <source>
        <dbReference type="EMBL" id="ECU7932925.1"/>
    </source>
</evidence>
<dbReference type="EMBL" id="DAARRM010000014">
    <property type="protein sequence ID" value="HAE3636826.1"/>
    <property type="molecule type" value="Genomic_DNA"/>
</dbReference>
<dbReference type="EMBL" id="DAAQOM010000001">
    <property type="protein sequence ID" value="HAE0204441.1"/>
    <property type="molecule type" value="Genomic_DNA"/>
</dbReference>
<evidence type="ECO:0000313" key="9">
    <source>
        <dbReference type="EMBL" id="EBU7983663.1"/>
    </source>
</evidence>
<dbReference type="EMBL" id="DAAUAP010000133">
    <property type="protein sequence ID" value="HAF0893020.1"/>
    <property type="molecule type" value="Genomic_DNA"/>
</dbReference>
<evidence type="ECO:0000313" key="39">
    <source>
        <dbReference type="EMBL" id="HAB4367288.1"/>
    </source>
</evidence>
<dbReference type="Proteomes" id="UP000245147">
    <property type="component" value="Unassembled WGS sequence"/>
</dbReference>
<evidence type="ECO:0000313" key="69">
    <source>
        <dbReference type="EMBL" id="HAF0793358.1"/>
    </source>
</evidence>
<evidence type="ECO:0000313" key="60">
    <source>
        <dbReference type="EMBL" id="HAE1602447.1"/>
    </source>
</evidence>
<dbReference type="EMBL" id="AAHDEP010000003">
    <property type="protein sequence ID" value="EBU7983663.1"/>
    <property type="molecule type" value="Genomic_DNA"/>
</dbReference>
<evidence type="ECO:0000313" key="10">
    <source>
        <dbReference type="EMBL" id="EBY0574080.1"/>
    </source>
</evidence>
<evidence type="ECO:0000313" key="33">
    <source>
        <dbReference type="EMBL" id="HAB2061364.1"/>
    </source>
</evidence>
<reference evidence="73 74" key="2">
    <citation type="submission" date="2018-04" db="EMBL/GenBank/DDBJ databases">
        <title>Serotype diversity and antimicrobial resistance among Salmonella enterica isolated from patients at an equine referral hospital.</title>
        <authorList>
            <person name="Leon I.M."/>
            <person name="Lawhon S.D."/>
            <person name="Norman K.N."/>
            <person name="Threadgill D.S."/>
            <person name="Ohta N."/>
            <person name="Vinasco J."/>
            <person name="Scott H.M."/>
        </authorList>
    </citation>
    <scope>NUCLEOTIDE SEQUENCE [LARGE SCALE GENOMIC DNA]</scope>
    <source>
        <strain evidence="73 74">167</strain>
    </source>
</reference>
<dbReference type="EMBL" id="DAAFWC010000001">
    <property type="protein sequence ID" value="HAB1707249.1"/>
    <property type="molecule type" value="Genomic_DNA"/>
</dbReference>
<evidence type="ECO:0000313" key="71">
    <source>
        <dbReference type="EMBL" id="HAF7241816.1"/>
    </source>
</evidence>
<evidence type="ECO:0000313" key="56">
    <source>
        <dbReference type="EMBL" id="HAE1239846.1"/>
    </source>
</evidence>
<dbReference type="EMBL" id="DAATXT010000098">
    <property type="protein sequence ID" value="HAF0562915.1"/>
    <property type="molecule type" value="Genomic_DNA"/>
</dbReference>
<dbReference type="EMBL" id="AAMIOU010000095">
    <property type="protein sequence ID" value="EDH7247862.1"/>
    <property type="molecule type" value="Genomic_DNA"/>
</dbReference>
<dbReference type="EMBL" id="DAAQLP010000001">
    <property type="protein sequence ID" value="HAD9844975.1"/>
    <property type="molecule type" value="Genomic_DNA"/>
</dbReference>
<dbReference type="EMBL" id="DAAQXW010000012">
    <property type="protein sequence ID" value="HAE1322455.1"/>
    <property type="molecule type" value="Genomic_DNA"/>
</dbReference>
<evidence type="ECO:0000313" key="14">
    <source>
        <dbReference type="EMBL" id="ECA7465000.1"/>
    </source>
</evidence>
<dbReference type="EMBL" id="DAAHFX010000001">
    <property type="protein sequence ID" value="HAB5938616.1"/>
    <property type="molecule type" value="Genomic_DNA"/>
</dbReference>
<evidence type="ECO:0000313" key="31">
    <source>
        <dbReference type="EMBL" id="HAB1827451.1"/>
    </source>
</evidence>
<dbReference type="EMBL" id="AAMEPF010000001">
    <property type="protein sequence ID" value="EDG5619695.1"/>
    <property type="molecule type" value="Genomic_DNA"/>
</dbReference>
<evidence type="ECO:0000313" key="66">
    <source>
        <dbReference type="EMBL" id="HAE7556654.1"/>
    </source>
</evidence>
<evidence type="ECO:0000313" key="47">
    <source>
        <dbReference type="EMBL" id="HAB5938616.1"/>
    </source>
</evidence>
<dbReference type="EMBL" id="DAAFPI010000002">
    <property type="protein sequence ID" value="HAB1019544.1"/>
    <property type="molecule type" value="Genomic_DNA"/>
</dbReference>
<dbReference type="EMBL" id="DAARAJ010000001">
    <property type="protein sequence ID" value="HAE1638751.1"/>
    <property type="molecule type" value="Genomic_DNA"/>
</dbReference>
<evidence type="ECO:0000313" key="21">
    <source>
        <dbReference type="EMBL" id="EDG5619695.1"/>
    </source>
</evidence>
<dbReference type="EMBL" id="DAAQQN010000001">
    <property type="protein sequence ID" value="HAE0447820.1"/>
    <property type="molecule type" value="Genomic_DNA"/>
</dbReference>
<dbReference type="EMBL" id="AAGUBV010000011">
    <property type="protein sequence ID" value="EBR9964156.1"/>
    <property type="molecule type" value="Genomic_DNA"/>
</dbReference>
<evidence type="ECO:0000313" key="30">
    <source>
        <dbReference type="EMBL" id="HAB1801428.1"/>
    </source>
</evidence>
<reference evidence="14" key="6">
    <citation type="submission" date="2019-01" db="EMBL/GenBank/DDBJ databases">
        <authorList>
            <consortium name="GenomeTrakr network: Whole genome sequencing for foodborne pathogen traceback"/>
        </authorList>
    </citation>
    <scope>NUCLEOTIDE SEQUENCE</scope>
    <source>
        <strain evidence="20">FDA00004800</strain>
        <strain evidence="14">FSIS21923161</strain>
    </source>
</reference>
<feature type="transmembrane region" description="Helical" evidence="1">
    <location>
        <begin position="12"/>
        <end position="37"/>
    </location>
</feature>
<evidence type="ECO:0000313" key="59">
    <source>
        <dbReference type="EMBL" id="HAE1459118.1"/>
    </source>
</evidence>
<dbReference type="EMBL" id="AAGTMP010000013">
    <property type="protein sequence ID" value="EBR8142645.1"/>
    <property type="molecule type" value="Genomic_DNA"/>
</dbReference>
<evidence type="ECO:0000313" key="12">
    <source>
        <dbReference type="EMBL" id="EBY6735574.1"/>
    </source>
</evidence>
<evidence type="ECO:0000313" key="43">
    <source>
        <dbReference type="EMBL" id="HAB5213440.1"/>
    </source>
</evidence>
<reference evidence="21" key="4">
    <citation type="submission" date="2018-07" db="EMBL/GenBank/DDBJ databases">
        <authorList>
            <consortium name="PulseNet: The National Subtyping Network for Foodborne Disease Surveillance"/>
            <person name="Tarr C.L."/>
            <person name="Trees E."/>
            <person name="Katz L.S."/>
            <person name="Carleton-Romer H.A."/>
            <person name="Stroika S."/>
            <person name="Kucerova Z."/>
            <person name="Roache K.F."/>
            <person name="Sabol A.L."/>
            <person name="Besser J."/>
            <person name="Gerner-Smidt P."/>
        </authorList>
    </citation>
    <scope>NUCLEOTIDE SEQUENCE</scope>
    <source>
        <strain evidence="21">PNUSAS011306</strain>
        <strain evidence="22">PNUSAS011364</strain>
        <strain evidence="25">PNUSAS013764</strain>
    </source>
</reference>
<dbReference type="Proteomes" id="UP000839928">
    <property type="component" value="Unassembled WGS sequence"/>
</dbReference>
<dbReference type="EMBL" id="DAAFYT010000110">
    <property type="protein sequence ID" value="HAB2061364.1"/>
    <property type="molecule type" value="Genomic_DNA"/>
</dbReference>
<dbReference type="EMBL" id="DAAQXF010000279">
    <property type="protein sequence ID" value="HAE1239846.1"/>
    <property type="molecule type" value="Genomic_DNA"/>
</dbReference>
<evidence type="ECO:0000313" key="25">
    <source>
        <dbReference type="EMBL" id="EDH7247862.1"/>
    </source>
</evidence>
<evidence type="ECO:0000313" key="55">
    <source>
        <dbReference type="EMBL" id="HAE1217295.1"/>
    </source>
</evidence>
<dbReference type="EMBL" id="DAAFWQ010000145">
    <property type="protein sequence ID" value="HAB1827451.1"/>
    <property type="molecule type" value="Genomic_DNA"/>
</dbReference>
<dbReference type="EMBL" id="DAAWFY010000001">
    <property type="protein sequence ID" value="HAF7731371.1"/>
    <property type="molecule type" value="Genomic_DNA"/>
</dbReference>
<dbReference type="EMBL" id="DAAGNE010000171">
    <property type="protein sequence ID" value="HAB3746445.1"/>
    <property type="molecule type" value="Genomic_DNA"/>
</dbReference>
<keyword evidence="1" id="KW-1133">Transmembrane helix</keyword>
<dbReference type="EMBL" id="DAAQWY010000001">
    <property type="protein sequence ID" value="HAE1217295.1"/>
    <property type="molecule type" value="Genomic_DNA"/>
</dbReference>
<evidence type="ECO:0000313" key="22">
    <source>
        <dbReference type="EMBL" id="EDG5795854.1"/>
    </source>
</evidence>
<dbReference type="EMBL" id="AAHYFF010000024">
    <property type="protein sequence ID" value="ECB6381181.1"/>
    <property type="molecule type" value="Genomic_DNA"/>
</dbReference>
<dbReference type="EMBL" id="AAHVIS010000054">
    <property type="protein sequence ID" value="ECA7465000.1"/>
    <property type="molecule type" value="Genomic_DNA"/>
</dbReference>
<evidence type="ECO:0000313" key="61">
    <source>
        <dbReference type="EMBL" id="HAE1638751.1"/>
    </source>
</evidence>
<dbReference type="EMBL" id="DAAFWP010000001">
    <property type="protein sequence ID" value="HAB1801428.1"/>
    <property type="molecule type" value="Genomic_DNA"/>
</dbReference>
<dbReference type="EMBL" id="DAAFUE010000001">
    <property type="protein sequence ID" value="HAB1569149.1"/>
    <property type="molecule type" value="Genomic_DNA"/>
</dbReference>
<dbReference type="EMBL" id="AAGQWK010000005">
    <property type="protein sequence ID" value="EBR0141574.1"/>
    <property type="molecule type" value="Genomic_DNA"/>
</dbReference>
<evidence type="ECO:0000313" key="4">
    <source>
        <dbReference type="EMBL" id="EBQ8900107.1"/>
    </source>
</evidence>
<dbReference type="EMBL" id="AAMEQR010000001">
    <property type="protein sequence ID" value="EDG5795854.1"/>
    <property type="molecule type" value="Genomic_DNA"/>
</dbReference>
<evidence type="ECO:0000313" key="45">
    <source>
        <dbReference type="EMBL" id="HAB5522836.1"/>
    </source>
</evidence>
<reference evidence="18" key="5">
    <citation type="submission" date="2018-07" db="EMBL/GenBank/DDBJ databases">
        <authorList>
            <consortium name="NARMS: The National Antimicrobial Resistance Monitoring System"/>
        </authorList>
    </citation>
    <scope>NUCLEOTIDE SEQUENCE</scope>
    <source>
        <strain evidence="18">CVM N57313F</strain>
        <strain evidence="13">FSIS11815297</strain>
        <strain evidence="19">FSIS1607168</strain>
    </source>
</reference>
<dbReference type="EMBL" id="DAAGUG010000208">
    <property type="protein sequence ID" value="HAB4592415.1"/>
    <property type="molecule type" value="Genomic_DNA"/>
</dbReference>
<dbReference type="EMBL" id="DAAGBW010000001">
    <property type="protein sequence ID" value="HAB2423176.1"/>
    <property type="molecule type" value="Genomic_DNA"/>
</dbReference>
<dbReference type="EMBL" id="DAARZX010000001">
    <property type="protein sequence ID" value="HAE4617138.1"/>
    <property type="molecule type" value="Genomic_DNA"/>
</dbReference>
<evidence type="ECO:0000313" key="34">
    <source>
        <dbReference type="EMBL" id="HAB2368610.1"/>
    </source>
</evidence>
<evidence type="ECO:0000313" key="36">
    <source>
        <dbReference type="EMBL" id="HAB3684391.1"/>
    </source>
</evidence>
<dbReference type="EMBL" id="DAASYN010000001">
    <property type="protein sequence ID" value="HAE7556654.1"/>
    <property type="molecule type" value="Genomic_DNA"/>
</dbReference>
<dbReference type="EMBL" id="DAAHEN010000008">
    <property type="protein sequence ID" value="HAB5770183.1"/>
    <property type="molecule type" value="Genomic_DNA"/>
</dbReference>
<dbReference type="EMBL" id="DAASRO010000001">
    <property type="protein sequence ID" value="HAE6727014.1"/>
    <property type="molecule type" value="Genomic_DNA"/>
</dbReference>
<evidence type="ECO:0000313" key="2">
    <source>
        <dbReference type="EMBL" id="EBF7612693.1"/>
    </source>
</evidence>
<evidence type="ECO:0000313" key="74">
    <source>
        <dbReference type="Proteomes" id="UP000245147"/>
    </source>
</evidence>
<reference evidence="27" key="1">
    <citation type="journal article" date="2018" name="Genome Biol.">
        <title>SKESA: strategic k-mer extension for scrupulous assemblies.</title>
        <authorList>
            <person name="Souvorov A."/>
            <person name="Agarwala R."/>
            <person name="Lipman D.J."/>
        </authorList>
    </citation>
    <scope>NUCLEOTIDE SEQUENCE</scope>
    <source>
        <strain evidence="49">09-3426</strain>
        <strain evidence="62">09-4364</strain>
        <strain evidence="67">10-7240</strain>
        <strain evidence="65">10-7243</strain>
        <strain evidence="66">11-5588</strain>
        <strain evidence="68">12-3191</strain>
        <strain evidence="69">12-3284</strain>
        <strain evidence="70">12-8479</strain>
        <strain evidence="64">13-0431</strain>
        <strain evidence="72">13-2460</strain>
        <strain evidence="63">13-5657</strain>
        <strain evidence="50">CE06.035</strain>
        <strain evidence="71">Salm201708953</strain>
        <strain evidence="27">Salmonella enterica</strain>
        <strain evidence="53">Sam_3440b185-6731-4f40-abe7-826e6475c527</strain>
        <strain evidence="54">Sam_5f569ebd-755b-4147-8429-4678b9c250cc</strain>
        <strain evidence="52">Sam_8b55db79-2e89-45d5-a9a1-8092f0a17964</strain>
        <strain evidence="51">Sam_997f2e98-28ae-496a-bdd7-14b549d092b4</strain>
    </source>
</reference>
<evidence type="ECO:0000313" key="54">
    <source>
        <dbReference type="EMBL" id="HAE0447820.1"/>
    </source>
</evidence>
<dbReference type="EMBL" id="AAMIBF010000007">
    <property type="protein sequence ID" value="EDH5701760.1"/>
    <property type="molecule type" value="Genomic_DNA"/>
</dbReference>
<evidence type="ECO:0000313" key="3">
    <source>
        <dbReference type="EMBL" id="EBG3092836.1"/>
    </source>
</evidence>
<evidence type="ECO:0000313" key="8">
    <source>
        <dbReference type="EMBL" id="EBS0215987.1"/>
    </source>
</evidence>
<dbReference type="EMBL" id="QDOG01000001">
    <property type="protein sequence ID" value="PVL98323.1"/>
    <property type="molecule type" value="Genomic_DNA"/>
</dbReference>
<evidence type="ECO:0000313" key="38">
    <source>
        <dbReference type="EMBL" id="HAB3944624.1"/>
    </source>
</evidence>
<evidence type="ECO:0000313" key="24">
    <source>
        <dbReference type="EMBL" id="EDH6339702.1"/>
    </source>
</evidence>
<evidence type="ECO:0000313" key="6">
    <source>
        <dbReference type="EMBL" id="EBR8142645.1"/>
    </source>
</evidence>
<dbReference type="EMBL" id="DAAHBC010000074">
    <property type="protein sequence ID" value="HAB5384973.1"/>
    <property type="molecule type" value="Genomic_DNA"/>
</dbReference>
<keyword evidence="1" id="KW-0472">Membrane</keyword>
<evidence type="ECO:0000313" key="44">
    <source>
        <dbReference type="EMBL" id="HAB5384973.1"/>
    </source>
</evidence>
<gene>
    <name evidence="18" type="ORF">A3Z75_10975</name>
    <name evidence="20" type="ORF">AL996_03805</name>
    <name evidence="22" type="ORF">B7643_03805</name>
    <name evidence="21" type="ORF">B7S77_03805</name>
    <name evidence="19" type="ORF">BEI99_14015</name>
    <name evidence="73" type="ORF">C4792_00760</name>
    <name evidence="23" type="ORF">CB179_09945</name>
    <name evidence="24" type="ORF">CB381_07245</name>
    <name evidence="25" type="ORF">CBN47_23130</name>
    <name evidence="26" type="ORF">CC399_08955</name>
    <name evidence="12" type="ORF">D5800_02620</name>
    <name evidence="2" type="ORF">DEM85_01925</name>
    <name evidence="4" type="ORF">DKS77_04685</name>
    <name evidence="9" type="ORF">DLB38_02540</name>
    <name evidence="6" type="ORF">DN360_15825</name>
    <name evidence="5" type="ORF">DNV88_08200</name>
    <name evidence="7" type="ORF">DTG92_11480</name>
    <name evidence="8" type="ORF">DTV28_05705</name>
    <name evidence="11" type="ORF">DU232_09105</name>
    <name evidence="10" type="ORF">DUR08_03630</name>
    <name evidence="17" type="ORF">E0T08_17280</name>
    <name evidence="13" type="ORF">EEQ47_14560</name>
    <name evidence="14" type="ORF">EPK73_22300</name>
    <name evidence="15" type="ORF">EVU59_12790</name>
    <name evidence="16" type="ORF">EZX27_08910</name>
    <name evidence="3" type="ORF">FIR09_06685</name>
    <name evidence="49" type="ORF">G0D82_01600</name>
    <name evidence="50" type="ORF">G1157_03925</name>
    <name evidence="53" type="ORF">G2167_03920</name>
    <name evidence="51" type="ORF">G2187_03920</name>
    <name evidence="54" type="ORF">G2192_03920</name>
    <name evidence="52" type="ORF">G2213_03925</name>
    <name evidence="55" type="ORF">G2913_03800</name>
    <name evidence="56" type="ORF">G2953_23285</name>
    <name evidence="60" type="ORF">G2960_01670</name>
    <name evidence="57" type="ORF">G2966_12260</name>
    <name evidence="61" type="ORF">G2970_03805</name>
    <name evidence="58" type="ORF">G2990_16440</name>
    <name evidence="62" type="ORF">G3980_001375</name>
    <name evidence="59" type="ORF">G3A30_22405</name>
    <name evidence="63" type="ORF">G4D20_000764</name>
    <name evidence="64" type="ORF">G4K93_000765</name>
    <name evidence="65" type="ORF">G4P07_000654</name>
    <name evidence="66" type="ORF">G4P20_000754</name>
    <name evidence="67" type="ORF">G4Y13_002448</name>
    <name evidence="72" type="ORF">G9336_000765</name>
    <name evidence="69" type="ORF">G9C35_004741</name>
    <name evidence="68" type="ORF">G9C70_004729</name>
    <name evidence="70" type="ORF">G9G25_005026</name>
    <name evidence="71" type="ORF">G9X09_004426</name>
    <name evidence="42" type="ORF">GB020_13025</name>
    <name evidence="43" type="ORF">GB178_23000</name>
    <name evidence="35" type="ORF">GB182_03805</name>
    <name evidence="44" type="ORF">GB193_17600</name>
    <name evidence="47" type="ORF">GB352_03805</name>
    <name evidence="34" type="ORF">GB356_03805</name>
    <name evidence="31" type="ORF">GB388_23085</name>
    <name evidence="48" type="ORF">GB394_03805</name>
    <name evidence="29" type="ORF">GB423_03805</name>
    <name evidence="39" type="ORF">GB430_14880</name>
    <name evidence="37" type="ORF">GB441_22625</name>
    <name evidence="38" type="ORF">GB481_03800</name>
    <name evidence="33" type="ORF">GB613_22415</name>
    <name evidence="45" type="ORF">GBR77_03800</name>
    <name evidence="46" type="ORF">GBS17_14650</name>
    <name evidence="36" type="ORF">GBV99_22750</name>
    <name evidence="28" type="ORF">GBX08_03805</name>
    <name evidence="27" type="ORF">GBX75_03760</name>
    <name evidence="30" type="ORF">GBY12_03800</name>
    <name evidence="32" type="ORF">GBY78_03800</name>
    <name evidence="40" type="ORF">GBZ43_22860</name>
    <name evidence="41" type="ORF">GBZ56_19475</name>
</gene>
<dbReference type="EMBL" id="AAKRAK010000008">
    <property type="protein sequence ID" value="ECU7932925.1"/>
    <property type="molecule type" value="Genomic_DNA"/>
</dbReference>
<evidence type="ECO:0000313" key="58">
    <source>
        <dbReference type="EMBL" id="HAE1372280.1"/>
    </source>
</evidence>